<evidence type="ECO:0000313" key="6">
    <source>
        <dbReference type="EMBL" id="HGZ42449.1"/>
    </source>
</evidence>
<dbReference type="InterPro" id="IPR013815">
    <property type="entry name" value="ATP_grasp_subdomain_1"/>
</dbReference>
<dbReference type="Gene3D" id="3.40.50.720">
    <property type="entry name" value="NAD(P)-binding Rossmann-like Domain"/>
    <property type="match status" value="1"/>
</dbReference>
<dbReference type="InterPro" id="IPR036291">
    <property type="entry name" value="NAD(P)-bd_dom_sf"/>
</dbReference>
<dbReference type="GO" id="GO:0043758">
    <property type="term" value="F:acetate-CoA ligase (ADP-forming) activity"/>
    <property type="evidence" value="ECO:0007669"/>
    <property type="project" value="InterPro"/>
</dbReference>
<evidence type="ECO:0000259" key="5">
    <source>
        <dbReference type="PROSITE" id="PS50975"/>
    </source>
</evidence>
<sequence>MHATASPAEAALAVKPGPETLVPLLRPRSVAVIGASRDVQTIGGALFKNILTRGFNGPVYPVNPKSPFIQSVAAYPSIEAVPGAVDLAFVVVPAAQALEAVEACGRKGVRAVVVITAGFRETGEKGAALERRLLEVVRGYGMRMVGPNCLGLINTAADVRLNGHFALAWPPPGPMAFSSQSGALGVAILEYATQLNVGISHFVSVGNKADVSGNDLLEFWEQDDATRIILLYLESFGNPGKFIQIARRVGRVKPIIAVKSGRTGAGRRAASSHTGSIAGADAAVDALCAQSGVIRTDTIEELFDVAMLLANQPVPRGSRVAILTNAGGPAIMASDALESLGLEVPELAEATQQELRSFLPPEAATRNPVDMIASATPANFERATVALLADPNVDALLVLFVPPLVTRPEEVSHAVARGMSAARRAAERAGDPAKPVLSCFMGVHGVHLSLGGVQEGQIPSYVFPESAAIALARAVGYGRWLHAAPGVLEALPADREAAARVVAAAAARGGGWLEPAEVAALLTAYGLAQPEVRFAATPEAAVAAADAIGWPVVLKLDSATITHKSDVGGVVLDVRDADEVHQAWARIRGRLEAMGRADEMRGVTVQPLVRDGVETIIGMTRDPKFGPLVMFGLGGIHVEVLKDVAFRIAPLTDRDAREMVRAVRAFPLLEGHRGAPPADLAALEEALRRVSQLAGDHPAIAELDLNPVRALARGRGVLVIDARVRVAD</sequence>
<keyword evidence="3 4" id="KW-0067">ATP-binding</keyword>
<dbReference type="AlphaFoldDB" id="A0A832HZQ2"/>
<proteinExistence type="predicted"/>
<keyword evidence="1" id="KW-0436">Ligase</keyword>
<dbReference type="SUPFAM" id="SSF52210">
    <property type="entry name" value="Succinyl-CoA synthetase domains"/>
    <property type="match status" value="2"/>
</dbReference>
<dbReference type="GO" id="GO:0005524">
    <property type="term" value="F:ATP binding"/>
    <property type="evidence" value="ECO:0007669"/>
    <property type="project" value="UniProtKB-UniRule"/>
</dbReference>
<dbReference type="PROSITE" id="PS50975">
    <property type="entry name" value="ATP_GRASP"/>
    <property type="match status" value="1"/>
</dbReference>
<evidence type="ECO:0000256" key="4">
    <source>
        <dbReference type="PROSITE-ProRule" id="PRU00409"/>
    </source>
</evidence>
<dbReference type="InterPro" id="IPR032875">
    <property type="entry name" value="Succ_CoA_lig_flav_dom"/>
</dbReference>
<comment type="caution">
    <text evidence="6">The sequence shown here is derived from an EMBL/GenBank/DDBJ whole genome shotgun (WGS) entry which is preliminary data.</text>
</comment>
<dbReference type="Pfam" id="PF13380">
    <property type="entry name" value="CoA_binding_2"/>
    <property type="match status" value="1"/>
</dbReference>
<dbReference type="Gene3D" id="3.30.470.20">
    <property type="entry name" value="ATP-grasp fold, B domain"/>
    <property type="match status" value="1"/>
</dbReference>
<protein>
    <recommendedName>
        <fullName evidence="5">ATP-grasp domain-containing protein</fullName>
    </recommendedName>
</protein>
<dbReference type="InterPro" id="IPR011761">
    <property type="entry name" value="ATP-grasp"/>
</dbReference>
<dbReference type="Gene3D" id="3.30.1490.20">
    <property type="entry name" value="ATP-grasp fold, A domain"/>
    <property type="match status" value="1"/>
</dbReference>
<evidence type="ECO:0000256" key="2">
    <source>
        <dbReference type="ARBA" id="ARBA00022741"/>
    </source>
</evidence>
<dbReference type="GO" id="GO:0046872">
    <property type="term" value="F:metal ion binding"/>
    <property type="evidence" value="ECO:0007669"/>
    <property type="project" value="InterPro"/>
</dbReference>
<dbReference type="Gene3D" id="3.40.50.261">
    <property type="entry name" value="Succinyl-CoA synthetase domains"/>
    <property type="match status" value="2"/>
</dbReference>
<dbReference type="InterPro" id="IPR016102">
    <property type="entry name" value="Succinyl-CoA_synth-like"/>
</dbReference>
<reference evidence="6" key="1">
    <citation type="journal article" date="2020" name="mSystems">
        <title>Genome- and Community-Level Interaction Insights into Carbon Utilization and Element Cycling Functions of Hydrothermarchaeota in Hydrothermal Sediment.</title>
        <authorList>
            <person name="Zhou Z."/>
            <person name="Liu Y."/>
            <person name="Xu W."/>
            <person name="Pan J."/>
            <person name="Luo Z.H."/>
            <person name="Li M."/>
        </authorList>
    </citation>
    <scope>NUCLEOTIDE SEQUENCE [LARGE SCALE GENOMIC DNA]</scope>
    <source>
        <strain evidence="6">SpSt-381</strain>
    </source>
</reference>
<keyword evidence="2 4" id="KW-0547">Nucleotide-binding</keyword>
<dbReference type="InterPro" id="IPR003781">
    <property type="entry name" value="CoA-bd"/>
</dbReference>
<dbReference type="SUPFAM" id="SSF51735">
    <property type="entry name" value="NAD(P)-binding Rossmann-fold domains"/>
    <property type="match status" value="1"/>
</dbReference>
<dbReference type="PANTHER" id="PTHR43334:SF1">
    <property type="entry name" value="3-HYDROXYPROPIONATE--COA LIGASE [ADP-FORMING]"/>
    <property type="match status" value="1"/>
</dbReference>
<dbReference type="InterPro" id="IPR043938">
    <property type="entry name" value="Ligase_CoA_dom"/>
</dbReference>
<accession>A0A832HZQ2</accession>
<dbReference type="Pfam" id="PF13549">
    <property type="entry name" value="ATP-grasp_5"/>
    <property type="match status" value="1"/>
</dbReference>
<organism evidence="6">
    <name type="scientific">Eiseniibacteriota bacterium</name>
    <dbReference type="NCBI Taxonomy" id="2212470"/>
    <lineage>
        <taxon>Bacteria</taxon>
        <taxon>Candidatus Eiseniibacteriota</taxon>
    </lineage>
</organism>
<dbReference type="SUPFAM" id="SSF56059">
    <property type="entry name" value="Glutathione synthetase ATP-binding domain-like"/>
    <property type="match status" value="1"/>
</dbReference>
<dbReference type="InterPro" id="IPR051538">
    <property type="entry name" value="Acyl-CoA_Synth/Transferase"/>
</dbReference>
<name>A0A832HZQ2_UNCEI</name>
<dbReference type="Pfam" id="PF13607">
    <property type="entry name" value="Succ_CoA_lig"/>
    <property type="match status" value="1"/>
</dbReference>
<evidence type="ECO:0000256" key="3">
    <source>
        <dbReference type="ARBA" id="ARBA00022840"/>
    </source>
</evidence>
<evidence type="ECO:0000256" key="1">
    <source>
        <dbReference type="ARBA" id="ARBA00022598"/>
    </source>
</evidence>
<dbReference type="PANTHER" id="PTHR43334">
    <property type="entry name" value="ACETATE--COA LIGASE [ADP-FORMING]"/>
    <property type="match status" value="1"/>
</dbReference>
<dbReference type="EMBL" id="DSQF01000004">
    <property type="protein sequence ID" value="HGZ42449.1"/>
    <property type="molecule type" value="Genomic_DNA"/>
</dbReference>
<dbReference type="Pfam" id="PF19045">
    <property type="entry name" value="Ligase_CoA_2"/>
    <property type="match status" value="1"/>
</dbReference>
<feature type="domain" description="ATP-grasp" evidence="5">
    <location>
        <begin position="519"/>
        <end position="555"/>
    </location>
</feature>
<gene>
    <name evidence="6" type="ORF">ENR23_03305</name>
</gene>
<dbReference type="SMART" id="SM00881">
    <property type="entry name" value="CoA_binding"/>
    <property type="match status" value="1"/>
</dbReference>